<evidence type="ECO:0000256" key="9">
    <source>
        <dbReference type="SAM" id="MobiDB-lite"/>
    </source>
</evidence>
<accession>A0AAW1DZL1</accession>
<dbReference type="InterPro" id="IPR005162">
    <property type="entry name" value="Retrotrans_gag_dom"/>
</dbReference>
<evidence type="ECO:0000256" key="7">
    <source>
        <dbReference type="ARBA" id="ARBA00022801"/>
    </source>
</evidence>
<dbReference type="EMBL" id="JBCEZU010000586">
    <property type="protein sequence ID" value="KAK9515824.1"/>
    <property type="molecule type" value="Genomic_DNA"/>
</dbReference>
<dbReference type="Proteomes" id="UP001488805">
    <property type="component" value="Unassembled WGS sequence"/>
</dbReference>
<keyword evidence="8" id="KW-0695">RNA-directed DNA polymerase</keyword>
<dbReference type="Pfam" id="PF00078">
    <property type="entry name" value="RVT_1"/>
    <property type="match status" value="1"/>
</dbReference>
<evidence type="ECO:0000313" key="13">
    <source>
        <dbReference type="Proteomes" id="UP001488805"/>
    </source>
</evidence>
<evidence type="ECO:0000256" key="3">
    <source>
        <dbReference type="ARBA" id="ARBA00022679"/>
    </source>
</evidence>
<dbReference type="GO" id="GO:0004523">
    <property type="term" value="F:RNA-DNA hybrid ribonuclease activity"/>
    <property type="evidence" value="ECO:0007669"/>
    <property type="project" value="UniProtKB-EC"/>
</dbReference>
<evidence type="ECO:0000256" key="4">
    <source>
        <dbReference type="ARBA" id="ARBA00022695"/>
    </source>
</evidence>
<dbReference type="PANTHER" id="PTHR37984:SF13">
    <property type="entry name" value="RIBONUCLEASE H"/>
    <property type="match status" value="1"/>
</dbReference>
<dbReference type="EC" id="3.1.26.4" evidence="2"/>
<dbReference type="InterPro" id="IPR000477">
    <property type="entry name" value="RT_dom"/>
</dbReference>
<dbReference type="AlphaFoldDB" id="A0AAW1DZL1"/>
<dbReference type="SUPFAM" id="SSF56672">
    <property type="entry name" value="DNA/RNA polymerases"/>
    <property type="match status" value="1"/>
</dbReference>
<comment type="similarity">
    <text evidence="1">Belongs to the beta type-B retroviral polymerase family. HERV class-II K(HML-2) pol subfamily.</text>
</comment>
<organism evidence="12 13">
    <name type="scientific">Zoarces viviparus</name>
    <name type="common">Viviparous eelpout</name>
    <name type="synonym">Blennius viviparus</name>
    <dbReference type="NCBI Taxonomy" id="48416"/>
    <lineage>
        <taxon>Eukaryota</taxon>
        <taxon>Metazoa</taxon>
        <taxon>Chordata</taxon>
        <taxon>Craniata</taxon>
        <taxon>Vertebrata</taxon>
        <taxon>Euteleostomi</taxon>
        <taxon>Actinopterygii</taxon>
        <taxon>Neopterygii</taxon>
        <taxon>Teleostei</taxon>
        <taxon>Neoteleostei</taxon>
        <taxon>Acanthomorphata</taxon>
        <taxon>Eupercaria</taxon>
        <taxon>Perciformes</taxon>
        <taxon>Cottioidei</taxon>
        <taxon>Zoarcales</taxon>
        <taxon>Zoarcidae</taxon>
        <taxon>Zoarcinae</taxon>
        <taxon>Zoarces</taxon>
    </lineage>
</organism>
<evidence type="ECO:0000256" key="1">
    <source>
        <dbReference type="ARBA" id="ARBA00010879"/>
    </source>
</evidence>
<protein>
    <recommendedName>
        <fullName evidence="2">ribonuclease H</fullName>
        <ecNumber evidence="2">3.1.26.4</ecNumber>
    </recommendedName>
</protein>
<feature type="region of interest" description="Disordered" evidence="9">
    <location>
        <begin position="939"/>
        <end position="994"/>
    </location>
</feature>
<dbReference type="Gene3D" id="3.30.420.10">
    <property type="entry name" value="Ribonuclease H-like superfamily/Ribonuclease H"/>
    <property type="match status" value="1"/>
</dbReference>
<keyword evidence="13" id="KW-1185">Reference proteome</keyword>
<dbReference type="Gene3D" id="3.10.10.10">
    <property type="entry name" value="HIV Type 1 Reverse Transcriptase, subunit A, domain 1"/>
    <property type="match status" value="1"/>
</dbReference>
<dbReference type="InterPro" id="IPR043502">
    <property type="entry name" value="DNA/RNA_pol_sf"/>
</dbReference>
<dbReference type="InterPro" id="IPR012337">
    <property type="entry name" value="RNaseH-like_sf"/>
</dbReference>
<reference evidence="12 13" key="1">
    <citation type="journal article" date="2024" name="Genome Biol. Evol.">
        <title>Chromosome-level genome assembly of the viviparous eelpout Zoarces viviparus.</title>
        <authorList>
            <person name="Fuhrmann N."/>
            <person name="Brasseur M.V."/>
            <person name="Bakowski C.E."/>
            <person name="Podsiadlowski L."/>
            <person name="Prost S."/>
            <person name="Krehenwinkel H."/>
            <person name="Mayer C."/>
        </authorList>
    </citation>
    <scope>NUCLEOTIDE SEQUENCE [LARGE SCALE GENOMIC DNA]</scope>
    <source>
        <strain evidence="12">NO-MEL_2022_Ind0_liver</strain>
    </source>
</reference>
<dbReference type="CDD" id="cd01647">
    <property type="entry name" value="RT_LTR"/>
    <property type="match status" value="1"/>
</dbReference>
<keyword evidence="3" id="KW-0808">Transferase</keyword>
<dbReference type="Pfam" id="PF03732">
    <property type="entry name" value="Retrotrans_gag"/>
    <property type="match status" value="1"/>
</dbReference>
<feature type="compositionally biased region" description="Basic residues" evidence="9">
    <location>
        <begin position="981"/>
        <end position="994"/>
    </location>
</feature>
<dbReference type="CDD" id="cd09274">
    <property type="entry name" value="RNase_HI_RT_Ty3"/>
    <property type="match status" value="1"/>
</dbReference>
<evidence type="ECO:0000259" key="11">
    <source>
        <dbReference type="PROSITE" id="PS50994"/>
    </source>
</evidence>
<evidence type="ECO:0000313" key="12">
    <source>
        <dbReference type="EMBL" id="KAK9515824.1"/>
    </source>
</evidence>
<feature type="domain" description="Integrase catalytic" evidence="11">
    <location>
        <begin position="667"/>
        <end position="844"/>
    </location>
</feature>
<gene>
    <name evidence="12" type="ORF">VZT92_026433</name>
</gene>
<dbReference type="FunFam" id="3.10.20.370:FF:000001">
    <property type="entry name" value="Retrovirus-related Pol polyprotein from transposon 17.6-like protein"/>
    <property type="match status" value="1"/>
</dbReference>
<sequence>MALFGRIDEFKPENEQWSAYIERMEQFFEANDVAEDKQVATLLSVMGAATYGLLRNLVQPRKPKDKTFDEIVAVLKEHYEPKPLLVAERFRFNRCNQKANQPVAQYVAELKQCASNCEFGANLDASLRDRFVSGIRNEGCQRRLLSENDLTFAKAFEITLNMETADRDARQLRGMKSESVGAASIHKRSKVKLKAYNGGRIPVLGQIIAKVVYEGQTVTLPLLVVKGNGSTLCGRNWLRKLKLNWEQIKHLYEAKCTSLSEVLDKYSEVFREELGTLKDVKASIRVKPDAPPKFCKHRPLPFAMKDRVEEELRKLEEANIISPVKHSKWAAPVVPVVKKDKSLRLCGDYKVSANQAVETETYPLPRLEELLATLSGGKIFSKIDLATAYQQVLLDDDSKKYTTINTHRGLFVYNRLPFGISSAPSIFQRIMENLMKGLPVVVFLDDLLIMGRTEKEHLHNLQKVLQRLQERVKRSKCEFGKTRVEYLGHVLDEQGIHPSKDKVRAIQEAPAPTNVKELQAFLGLFNYYGRFVPQQSTVLAPLYRLLRGQVIWKWTEVEQVAFVKCKELLTSDRVLAHYDPSLPLTLACDASAYGIGAVIQHTMPDGVERPIAFASRTLSSAEKKYSQIEKEALGLIYGVKKFHQYLWGRHFNLVTDHKPLLILFGEHKSLPTLAAARIQRWAIILSAYDYHIVYRKSEEHSNADGLSRCPLPETSDTGTAVTSALVHSLLVEHIQEAPLNATQIARTTRTDSELSRVYKYVMEGWPIQTFAKQNGILHTTSAPGHPATNGLAERYVQTFKAGMKKLAHTSLNIEDKILLFLLQYRTTPNCTTGQSPADLFLHRHIRTRLDFLKPCTKETVRKKQYQQKEHHDRTAADRFFIADDAVYLRSTVTGSHKWIPGLIVRQTGPVSYEVRERDSDTVHRRHGDQLRARAIAEPDIDVTESQAELGDGEDGSSSQEVVDANMQTPELLEPEPVVLRRSNRMTKPPKRYMP</sequence>
<evidence type="ECO:0000256" key="5">
    <source>
        <dbReference type="ARBA" id="ARBA00022722"/>
    </source>
</evidence>
<name>A0AAW1DZL1_ZOAVI</name>
<keyword evidence="7" id="KW-0378">Hydrolase</keyword>
<evidence type="ECO:0000259" key="10">
    <source>
        <dbReference type="PROSITE" id="PS50878"/>
    </source>
</evidence>
<dbReference type="FunFam" id="3.30.70.270:FF:000026">
    <property type="entry name" value="Transposon Ty3-G Gag-Pol polyprotein"/>
    <property type="match status" value="1"/>
</dbReference>
<evidence type="ECO:0000256" key="2">
    <source>
        <dbReference type="ARBA" id="ARBA00012180"/>
    </source>
</evidence>
<dbReference type="Pfam" id="PF17917">
    <property type="entry name" value="RT_RNaseH"/>
    <property type="match status" value="1"/>
</dbReference>
<evidence type="ECO:0000256" key="8">
    <source>
        <dbReference type="ARBA" id="ARBA00022918"/>
    </source>
</evidence>
<feature type="compositionally biased region" description="Polar residues" evidence="9">
    <location>
        <begin position="955"/>
        <end position="968"/>
    </location>
</feature>
<dbReference type="PROSITE" id="PS50878">
    <property type="entry name" value="RT_POL"/>
    <property type="match status" value="1"/>
</dbReference>
<keyword evidence="5" id="KW-0540">Nuclease</keyword>
<dbReference type="PANTHER" id="PTHR37984">
    <property type="entry name" value="PROTEIN CBG26694"/>
    <property type="match status" value="1"/>
</dbReference>
<dbReference type="PROSITE" id="PS50994">
    <property type="entry name" value="INTEGRASE"/>
    <property type="match status" value="1"/>
</dbReference>
<dbReference type="InterPro" id="IPR050951">
    <property type="entry name" value="Retrovirus_Pol_polyprotein"/>
</dbReference>
<keyword evidence="6" id="KW-0255">Endonuclease</keyword>
<dbReference type="Gene3D" id="3.30.70.270">
    <property type="match status" value="2"/>
</dbReference>
<dbReference type="GO" id="GO:0015074">
    <property type="term" value="P:DNA integration"/>
    <property type="evidence" value="ECO:0007669"/>
    <property type="project" value="InterPro"/>
</dbReference>
<dbReference type="GO" id="GO:0003676">
    <property type="term" value="F:nucleic acid binding"/>
    <property type="evidence" value="ECO:0007669"/>
    <property type="project" value="InterPro"/>
</dbReference>
<dbReference type="InterPro" id="IPR036397">
    <property type="entry name" value="RNaseH_sf"/>
</dbReference>
<keyword evidence="4" id="KW-0548">Nucleotidyltransferase</keyword>
<dbReference type="InterPro" id="IPR001584">
    <property type="entry name" value="Integrase_cat-core"/>
</dbReference>
<comment type="caution">
    <text evidence="12">The sequence shown here is derived from an EMBL/GenBank/DDBJ whole genome shotgun (WGS) entry which is preliminary data.</text>
</comment>
<proteinExistence type="inferred from homology"/>
<evidence type="ECO:0000256" key="6">
    <source>
        <dbReference type="ARBA" id="ARBA00022759"/>
    </source>
</evidence>
<dbReference type="InterPro" id="IPR043128">
    <property type="entry name" value="Rev_trsase/Diguanyl_cyclase"/>
</dbReference>
<dbReference type="SUPFAM" id="SSF53098">
    <property type="entry name" value="Ribonuclease H-like"/>
    <property type="match status" value="1"/>
</dbReference>
<feature type="domain" description="Reverse transcriptase" evidence="10">
    <location>
        <begin position="317"/>
        <end position="526"/>
    </location>
</feature>
<dbReference type="InterPro" id="IPR041373">
    <property type="entry name" value="RT_RNaseH"/>
</dbReference>